<dbReference type="RefSeq" id="WP_008992233.1">
    <property type="nucleotide sequence ID" value="NZ_AMSG01000019.1"/>
</dbReference>
<comment type="similarity">
    <text evidence="1 2">Belongs to the outer membrane factor (OMF) (TC 1.B.17) family.</text>
</comment>
<dbReference type="Gene3D" id="1.20.1600.10">
    <property type="entry name" value="Outer membrane efflux proteins (OEP)"/>
    <property type="match status" value="1"/>
</dbReference>
<dbReference type="InterPro" id="IPR010131">
    <property type="entry name" value="MdtP/NodT-like"/>
</dbReference>
<dbReference type="OrthoDB" id="9770517at2"/>
<dbReference type="PANTHER" id="PTHR30203">
    <property type="entry name" value="OUTER MEMBRANE CATION EFFLUX PROTEIN"/>
    <property type="match status" value="1"/>
</dbReference>
<evidence type="ECO:0000256" key="2">
    <source>
        <dbReference type="RuleBase" id="RU362097"/>
    </source>
</evidence>
<keyword evidence="2" id="KW-0449">Lipoprotein</keyword>
<evidence type="ECO:0000256" key="1">
    <source>
        <dbReference type="ARBA" id="ARBA00007613"/>
    </source>
</evidence>
<dbReference type="NCBIfam" id="TIGR01845">
    <property type="entry name" value="outer_NodT"/>
    <property type="match status" value="1"/>
</dbReference>
<keyword evidence="4" id="KW-1185">Reference proteome</keyword>
<proteinExistence type="inferred from homology"/>
<dbReference type="eggNOG" id="COG1538">
    <property type="taxonomic scope" value="Bacteria"/>
</dbReference>
<evidence type="ECO:0000313" key="3">
    <source>
        <dbReference type="EMBL" id="EKF54567.1"/>
    </source>
</evidence>
<evidence type="ECO:0000313" key="4">
    <source>
        <dbReference type="Proteomes" id="UP000007364"/>
    </source>
</evidence>
<dbReference type="InterPro" id="IPR003423">
    <property type="entry name" value="OMP_efflux"/>
</dbReference>
<accession>K2QIL1</accession>
<keyword evidence="2" id="KW-0472">Membrane</keyword>
<dbReference type="GO" id="GO:0015562">
    <property type="term" value="F:efflux transmembrane transporter activity"/>
    <property type="evidence" value="ECO:0007669"/>
    <property type="project" value="InterPro"/>
</dbReference>
<comment type="caution">
    <text evidence="3">The sequence shown here is derived from an EMBL/GenBank/DDBJ whole genome shotgun (WGS) entry which is preliminary data.</text>
</comment>
<keyword evidence="2" id="KW-1134">Transmembrane beta strand</keyword>
<dbReference type="Pfam" id="PF02321">
    <property type="entry name" value="OEP"/>
    <property type="match status" value="2"/>
</dbReference>
<protein>
    <recommendedName>
        <fullName evidence="5">NodT family RND efflux system outer membrane lipoprotein</fullName>
    </recommendedName>
</protein>
<dbReference type="PROSITE" id="PS51257">
    <property type="entry name" value="PROKAR_LIPOPROTEIN"/>
    <property type="match status" value="1"/>
</dbReference>
<reference evidence="3 4" key="1">
    <citation type="journal article" date="2012" name="J. Bacteriol.">
        <title>Genome Sequence of Galbibacter marinum Type Strain ck-I2-15.</title>
        <authorList>
            <person name="Lai Q."/>
            <person name="Li C."/>
            <person name="Shao Z."/>
        </authorList>
    </citation>
    <scope>NUCLEOTIDE SEQUENCE [LARGE SCALE GENOMIC DNA]</scope>
    <source>
        <strain evidence="4">ck-I2-15</strain>
    </source>
</reference>
<name>K2QIL1_9FLAO</name>
<evidence type="ECO:0008006" key="5">
    <source>
        <dbReference type="Google" id="ProtNLM"/>
    </source>
</evidence>
<dbReference type="EMBL" id="AMSG01000019">
    <property type="protein sequence ID" value="EKF54567.1"/>
    <property type="molecule type" value="Genomic_DNA"/>
</dbReference>
<dbReference type="AlphaFoldDB" id="K2QIL1"/>
<keyword evidence="2" id="KW-0564">Palmitate</keyword>
<keyword evidence="2" id="KW-0812">Transmembrane</keyword>
<dbReference type="PANTHER" id="PTHR30203:SF25">
    <property type="entry name" value="OUTER MEMBRANE PROTEIN-RELATED"/>
    <property type="match status" value="1"/>
</dbReference>
<dbReference type="PATRIC" id="fig|555500.3.peg.2464"/>
<dbReference type="GO" id="GO:0005886">
    <property type="term" value="C:plasma membrane"/>
    <property type="evidence" value="ECO:0007669"/>
    <property type="project" value="UniProtKB-SubCell"/>
</dbReference>
<gene>
    <name evidence="3" type="ORF">I215_11973</name>
</gene>
<dbReference type="Gene3D" id="2.20.200.10">
    <property type="entry name" value="Outer membrane efflux proteins (OEP)"/>
    <property type="match status" value="1"/>
</dbReference>
<sequence>MNAIVRMLLLSLVWLVVSCGVQKRDYEVVLPLTVNEDLLKSDVSDTLFSESDVTISWWSAFKDPVLDSLIKKAQQHNLDINTAVANYQAAKALVKERKFDRWPTITANAGYTRERMGENVFVQGENPTYSTYSGSLDASWEADLFGRVTNRIKGAYATKQQAVADMHGVYLSIYAEVATNYLALRGTQYRIDIAKRNLKGQQETYDLTLQLAEAGTSNQLDVSRALAQLEATRATIPQLKAQLEALKNSLSVLVGEVPGGLEDEIISPQPLPSLPKTVSLGNIEELLRRRPDVRRAEAALQIRISEYNISVADLYPKISFNGSIGFSAVDFSNFGSNSSFTWSVIPRISWAAFNLGRVKQQINSNDAKTLAALSQYEKAVLQGLEDIKTAMSDYGYELKRREILRTSSKASSEAAQIAQQRYNAGLDNFIDYLSAENTLLVSQNALALSEIASATSLVSIYKALGGGWELLTPEDLDQKYESMKVAEKKWQTQK</sequence>
<dbReference type="SUPFAM" id="SSF56954">
    <property type="entry name" value="Outer membrane efflux proteins (OEP)"/>
    <property type="match status" value="1"/>
</dbReference>
<dbReference type="Proteomes" id="UP000007364">
    <property type="component" value="Unassembled WGS sequence"/>
</dbReference>
<organism evidence="3 4">
    <name type="scientific">Galbibacter marinus</name>
    <dbReference type="NCBI Taxonomy" id="555500"/>
    <lineage>
        <taxon>Bacteria</taxon>
        <taxon>Pseudomonadati</taxon>
        <taxon>Bacteroidota</taxon>
        <taxon>Flavobacteriia</taxon>
        <taxon>Flavobacteriales</taxon>
        <taxon>Flavobacteriaceae</taxon>
        <taxon>Galbibacter</taxon>
    </lineage>
</organism>
<comment type="subcellular location">
    <subcellularLocation>
        <location evidence="2">Cell membrane</location>
        <topology evidence="2">Lipid-anchor</topology>
    </subcellularLocation>
</comment>
<dbReference type="STRING" id="555500.I215_11973"/>